<comment type="caution">
    <text evidence="1">The sequence shown here is derived from an EMBL/GenBank/DDBJ whole genome shotgun (WGS) entry which is preliminary data.</text>
</comment>
<evidence type="ECO:0000313" key="1">
    <source>
        <dbReference type="EMBL" id="HCO25210.1"/>
    </source>
</evidence>
<dbReference type="AlphaFoldDB" id="A0A3D3RC84"/>
<reference evidence="1 2" key="1">
    <citation type="journal article" date="2018" name="Nat. Biotechnol.">
        <title>A standardized bacterial taxonomy based on genome phylogeny substantially revises the tree of life.</title>
        <authorList>
            <person name="Parks D.H."/>
            <person name="Chuvochina M."/>
            <person name="Waite D.W."/>
            <person name="Rinke C."/>
            <person name="Skarshewski A."/>
            <person name="Chaumeil P.A."/>
            <person name="Hugenholtz P."/>
        </authorList>
    </citation>
    <scope>NUCLEOTIDE SEQUENCE [LARGE SCALE GENOMIC DNA]</scope>
    <source>
        <strain evidence="1">UBA9375</strain>
    </source>
</reference>
<sequence length="281" mass="28138">MGDSLQILGGDATTVEHEFTNANDGFVFYDGEGTATITYTGLEPILDSIVAANRIFSYTGGDETITLDDDTGAVADYSQIGSTLGELVTFLNPTDSLEIDASASGGSDTDVIDIEGIDVNFDADLSVIGSVGDDDSVNFEATNIGAGNLFVDVDGTVTIYDQFTTTGTVGINAGLIDFFAGPFTLSAGAGLSQLNSDTDILLGEIASAGDVALDATGDIIDDNGVTNNISATNVILTAGTDIGAGDALDLDVGALEASAGAAINVVNSSGATLTVGGLSGS</sequence>
<proteinExistence type="predicted"/>
<name>A0A3D3RC84_9PLAN</name>
<feature type="non-terminal residue" evidence="1">
    <location>
        <position position="281"/>
    </location>
</feature>
<evidence type="ECO:0008006" key="3">
    <source>
        <dbReference type="Google" id="ProtNLM"/>
    </source>
</evidence>
<evidence type="ECO:0000313" key="2">
    <source>
        <dbReference type="Proteomes" id="UP000263642"/>
    </source>
</evidence>
<organism evidence="1 2">
    <name type="scientific">Gimesia maris</name>
    <dbReference type="NCBI Taxonomy" id="122"/>
    <lineage>
        <taxon>Bacteria</taxon>
        <taxon>Pseudomonadati</taxon>
        <taxon>Planctomycetota</taxon>
        <taxon>Planctomycetia</taxon>
        <taxon>Planctomycetales</taxon>
        <taxon>Planctomycetaceae</taxon>
        <taxon>Gimesia</taxon>
    </lineage>
</organism>
<dbReference type="EMBL" id="DQAY01000119">
    <property type="protein sequence ID" value="HCO25210.1"/>
    <property type="molecule type" value="Genomic_DNA"/>
</dbReference>
<gene>
    <name evidence="1" type="ORF">DIT97_20100</name>
</gene>
<protein>
    <recommendedName>
        <fullName evidence="3">Calcium-binding protein</fullName>
    </recommendedName>
</protein>
<accession>A0A3D3RC84</accession>
<dbReference type="Proteomes" id="UP000263642">
    <property type="component" value="Unassembled WGS sequence"/>
</dbReference>